<proteinExistence type="predicted"/>
<protein>
    <submittedName>
        <fullName evidence="1">Uncharacterized protein</fullName>
    </submittedName>
</protein>
<name>A0A537M688_9BACT</name>
<dbReference type="Proteomes" id="UP000320393">
    <property type="component" value="Unassembled WGS sequence"/>
</dbReference>
<organism evidence="1 2">
    <name type="scientific">Candidatus Segetimicrobium genomatis</name>
    <dbReference type="NCBI Taxonomy" id="2569760"/>
    <lineage>
        <taxon>Bacteria</taxon>
        <taxon>Bacillati</taxon>
        <taxon>Candidatus Sysuimicrobiota</taxon>
        <taxon>Candidatus Sysuimicrobiia</taxon>
        <taxon>Candidatus Sysuimicrobiales</taxon>
        <taxon>Candidatus Segetimicrobiaceae</taxon>
        <taxon>Candidatus Segetimicrobium</taxon>
    </lineage>
</organism>
<accession>A0A537M688</accession>
<reference evidence="1 2" key="1">
    <citation type="journal article" date="2019" name="Nat. Microbiol.">
        <title>Mediterranean grassland soil C-N compound turnover is dependent on rainfall and depth, and is mediated by genomically divergent microorganisms.</title>
        <authorList>
            <person name="Diamond S."/>
            <person name="Andeer P.F."/>
            <person name="Li Z."/>
            <person name="Crits-Christoph A."/>
            <person name="Burstein D."/>
            <person name="Anantharaman K."/>
            <person name="Lane K.R."/>
            <person name="Thomas B.C."/>
            <person name="Pan C."/>
            <person name="Northen T.R."/>
            <person name="Banfield J.F."/>
        </authorList>
    </citation>
    <scope>NUCLEOTIDE SEQUENCE [LARGE SCALE GENOMIC DNA]</scope>
    <source>
        <strain evidence="1">NP_5</strain>
    </source>
</reference>
<sequence>MKGKRFQSTIFAGHIDAAMIVTNPATQARFHAMQIRTLHGMMDVVADPAIVVREPVMDGVVRETFWLSGRVLDTLDAVRNGGRL</sequence>
<evidence type="ECO:0000313" key="2">
    <source>
        <dbReference type="Proteomes" id="UP000320393"/>
    </source>
</evidence>
<comment type="caution">
    <text evidence="1">The sequence shown here is derived from an EMBL/GenBank/DDBJ whole genome shotgun (WGS) entry which is preliminary data.</text>
</comment>
<evidence type="ECO:0000313" key="1">
    <source>
        <dbReference type="EMBL" id="TMJ15773.1"/>
    </source>
</evidence>
<dbReference type="AlphaFoldDB" id="A0A537M688"/>
<dbReference type="EMBL" id="VBAM01000045">
    <property type="protein sequence ID" value="TMJ15773.1"/>
    <property type="molecule type" value="Genomic_DNA"/>
</dbReference>
<gene>
    <name evidence="1" type="ORF">E6H02_01615</name>
</gene>